<dbReference type="AlphaFoldDB" id="A0A2H6MZ01"/>
<evidence type="ECO:0008006" key="2">
    <source>
        <dbReference type="Google" id="ProtNLM"/>
    </source>
</evidence>
<accession>A0A2H6MZ01</accession>
<organism evidence="1">
    <name type="scientific">Micrurus carvalhoi</name>
    <dbReference type="NCBI Taxonomy" id="3147026"/>
    <lineage>
        <taxon>Eukaryota</taxon>
        <taxon>Metazoa</taxon>
        <taxon>Chordata</taxon>
        <taxon>Craniata</taxon>
        <taxon>Vertebrata</taxon>
        <taxon>Euteleostomi</taxon>
        <taxon>Lepidosauria</taxon>
        <taxon>Squamata</taxon>
        <taxon>Bifurcata</taxon>
        <taxon>Unidentata</taxon>
        <taxon>Episquamata</taxon>
        <taxon>Toxicofera</taxon>
        <taxon>Serpentes</taxon>
        <taxon>Colubroidea</taxon>
        <taxon>Elapidae</taxon>
        <taxon>Elapinae</taxon>
        <taxon>Micrurus</taxon>
    </lineage>
</organism>
<dbReference type="PANTHER" id="PTHR31635:SF196">
    <property type="entry name" value="REVERSE TRANSCRIPTASE DOMAIN-CONTAINING PROTEIN-RELATED"/>
    <property type="match status" value="1"/>
</dbReference>
<evidence type="ECO:0000313" key="1">
    <source>
        <dbReference type="EMBL" id="LAA20675.1"/>
    </source>
</evidence>
<reference evidence="1" key="1">
    <citation type="submission" date="2017-07" db="EMBL/GenBank/DDBJ databases">
        <authorList>
            <person name="Mikheyev A."/>
            <person name="Grau M."/>
        </authorList>
    </citation>
    <scope>NUCLEOTIDE SEQUENCE</scope>
    <source>
        <tissue evidence="1">Venom_gland</tissue>
    </source>
</reference>
<dbReference type="EMBL" id="IACI01029127">
    <property type="protein sequence ID" value="LAA20675.1"/>
    <property type="molecule type" value="Transcribed_RNA"/>
</dbReference>
<protein>
    <recommendedName>
        <fullName evidence="2">Reverse transcriptase domain-containing protein</fullName>
    </recommendedName>
</protein>
<sequence length="185" mass="21583">MIFFIKDPIETGKELISELERYGEMAGLKINRQKKKLQSKNLTELQQIELERVTGLQTIKKIKYLGIWLTAKCKTIKENNYDKLLQQTKKDLELWAKLQLSLLGRVATIKMSILPKVLYLFQTIPIGLEKPFFNELSKITQQFIWLGKKPKIKIKSLQDIKSRGGLGLPNWELAQQIWTRVDQLN</sequence>
<proteinExistence type="predicted"/>
<reference evidence="1" key="2">
    <citation type="submission" date="2017-12" db="EMBL/GenBank/DDBJ databases">
        <title>Coralsnake Venomics: Analyses of Venom Gland Transcriptomes and Proteomes of Six Brazilian Taxa.</title>
        <authorList>
            <person name="Aird S.D."/>
            <person name="Jorge da Silva N."/>
            <person name="Qiu L."/>
            <person name="Villar-Briones A."/>
            <person name="Aparecida-Saddi V."/>
            <person name="Campos-Telles M.P."/>
            <person name="Grau M."/>
            <person name="Mikheyev A.S."/>
        </authorList>
    </citation>
    <scope>NUCLEOTIDE SEQUENCE</scope>
    <source>
        <tissue evidence="1">Venom_gland</tissue>
    </source>
</reference>
<name>A0A2H6MZ01_9SAUR</name>
<dbReference type="PANTHER" id="PTHR31635">
    <property type="entry name" value="REVERSE TRANSCRIPTASE DOMAIN-CONTAINING PROTEIN-RELATED"/>
    <property type="match status" value="1"/>
</dbReference>